<dbReference type="Pfam" id="PF00076">
    <property type="entry name" value="RRM_1"/>
    <property type="match status" value="2"/>
</dbReference>
<dbReference type="InterPro" id="IPR012677">
    <property type="entry name" value="Nucleotide-bd_a/b_plait_sf"/>
</dbReference>
<evidence type="ECO:0000256" key="5">
    <source>
        <dbReference type="SAM" id="MobiDB-lite"/>
    </source>
</evidence>
<organism evidence="7 8">
    <name type="scientific">Escallonia rubra</name>
    <dbReference type="NCBI Taxonomy" id="112253"/>
    <lineage>
        <taxon>Eukaryota</taxon>
        <taxon>Viridiplantae</taxon>
        <taxon>Streptophyta</taxon>
        <taxon>Embryophyta</taxon>
        <taxon>Tracheophyta</taxon>
        <taxon>Spermatophyta</taxon>
        <taxon>Magnoliopsida</taxon>
        <taxon>eudicotyledons</taxon>
        <taxon>Gunneridae</taxon>
        <taxon>Pentapetalae</taxon>
        <taxon>asterids</taxon>
        <taxon>campanulids</taxon>
        <taxon>Escalloniales</taxon>
        <taxon>Escalloniaceae</taxon>
        <taxon>Escallonia</taxon>
    </lineage>
</organism>
<dbReference type="PANTHER" id="PTHR23189">
    <property type="entry name" value="RNA RECOGNITION MOTIF-CONTAINING"/>
    <property type="match status" value="1"/>
</dbReference>
<proteinExistence type="predicted"/>
<feature type="compositionally biased region" description="Polar residues" evidence="5">
    <location>
        <begin position="666"/>
        <end position="680"/>
    </location>
</feature>
<dbReference type="CDD" id="cd12531">
    <property type="entry name" value="RRM3_MEI2_like"/>
    <property type="match status" value="1"/>
</dbReference>
<dbReference type="SMART" id="SM00360">
    <property type="entry name" value="RRM"/>
    <property type="match status" value="2"/>
</dbReference>
<keyword evidence="2 4" id="KW-0694">RNA-binding</keyword>
<dbReference type="InterPro" id="IPR035979">
    <property type="entry name" value="RBD_domain_sf"/>
</dbReference>
<dbReference type="GO" id="GO:0003723">
    <property type="term" value="F:RNA binding"/>
    <property type="evidence" value="ECO:0007669"/>
    <property type="project" value="UniProtKB-UniRule"/>
</dbReference>
<protein>
    <recommendedName>
        <fullName evidence="6">RRM domain-containing protein</fullName>
    </recommendedName>
</protein>
<evidence type="ECO:0000256" key="2">
    <source>
        <dbReference type="ARBA" id="ARBA00022884"/>
    </source>
</evidence>
<feature type="domain" description="RRM" evidence="6">
    <location>
        <begin position="206"/>
        <end position="271"/>
    </location>
</feature>
<dbReference type="InterPro" id="IPR007201">
    <property type="entry name" value="Mei2-like_Rrm_C"/>
</dbReference>
<feature type="region of interest" description="Disordered" evidence="5">
    <location>
        <begin position="640"/>
        <end position="699"/>
    </location>
</feature>
<evidence type="ECO:0000313" key="7">
    <source>
        <dbReference type="EMBL" id="KAK2974181.1"/>
    </source>
</evidence>
<feature type="domain" description="RRM" evidence="6">
    <location>
        <begin position="121"/>
        <end position="194"/>
    </location>
</feature>
<keyword evidence="1" id="KW-0677">Repeat</keyword>
<dbReference type="PROSITE" id="PS50102">
    <property type="entry name" value="RRM"/>
    <property type="match status" value="2"/>
</dbReference>
<evidence type="ECO:0000256" key="4">
    <source>
        <dbReference type="PROSITE-ProRule" id="PRU00176"/>
    </source>
</evidence>
<dbReference type="SUPFAM" id="SSF54928">
    <property type="entry name" value="RNA-binding domain, RBD"/>
    <property type="match status" value="2"/>
</dbReference>
<dbReference type="EMBL" id="JAVXUO010002328">
    <property type="protein sequence ID" value="KAK2974181.1"/>
    <property type="molecule type" value="Genomic_DNA"/>
</dbReference>
<dbReference type="InterPro" id="IPR034454">
    <property type="entry name" value="MEI2-like_RRM3"/>
</dbReference>
<keyword evidence="8" id="KW-1185">Reference proteome</keyword>
<evidence type="ECO:0000313" key="8">
    <source>
        <dbReference type="Proteomes" id="UP001187471"/>
    </source>
</evidence>
<keyword evidence="3" id="KW-0469">Meiosis</keyword>
<dbReference type="AlphaFoldDB" id="A0AA88R2X6"/>
<dbReference type="Gene3D" id="3.30.70.330">
    <property type="match status" value="2"/>
</dbReference>
<evidence type="ECO:0000256" key="3">
    <source>
        <dbReference type="ARBA" id="ARBA00023254"/>
    </source>
</evidence>
<gene>
    <name evidence="7" type="ORF">RJ640_021472</name>
</gene>
<name>A0AA88R2X6_9ASTE</name>
<dbReference type="InterPro" id="IPR000504">
    <property type="entry name" value="RRM_dom"/>
</dbReference>
<dbReference type="Pfam" id="PF04059">
    <property type="entry name" value="RRM_2"/>
    <property type="match status" value="3"/>
</dbReference>
<dbReference type="InterPro" id="IPR034453">
    <property type="entry name" value="MEI2-like_RRM1"/>
</dbReference>
<evidence type="ECO:0000256" key="1">
    <source>
        <dbReference type="ARBA" id="ARBA00022737"/>
    </source>
</evidence>
<comment type="caution">
    <text evidence="7">The sequence shown here is derived from an EMBL/GenBank/DDBJ whole genome shotgun (WGS) entry which is preliminary data.</text>
</comment>
<evidence type="ECO:0000259" key="6">
    <source>
        <dbReference type="PROSITE" id="PS50102"/>
    </source>
</evidence>
<accession>A0AA88R2X6</accession>
<dbReference type="GO" id="GO:0051321">
    <property type="term" value="P:meiotic cell cycle"/>
    <property type="evidence" value="ECO:0007669"/>
    <property type="project" value="UniProtKB-KW"/>
</dbReference>
<sequence>MVISPGVRTAAASPVQRYNDTAASCYETEEPFVSTKEVELQTIGNLLPDEDDLFSGIIEDLEYTNHVKGNDEEDFDLFSSGGGIELEGDNCLQTTGGFLNGQGRLNGSLVCEHPHGEDPSRTLFVRNINSSVEDSELRILFEQYGDIQTLYTACKHRGFVMISYHDIRAATNAKSALQDKALRRRKLDIHYSIPKDNLSGENINQGTLTVSNLDSSVSNAEIRQIFGNFGEIKEIHATPQNNHDTRIEYHDIRAAEAALHSLNGSSIAGKQAAMLLRFPLYGHSVSSSSNSVKHHAPSPMIWSSSPQSVNGGLYAHCACQNPELCGVTPHVLNAITHTRQHHIGSAPAINPPSWDMQHAYMGKSPKAQNFHLDSPGRIGLSSRSSQLISGVAPRNIFSHAGRNSIDISASSALCCPQHMCRNFPRRNAVPSNERMRNLSHRRYEADSFDKRKYELDVDRVLRKEDNRTTLMIRNIPNKYTSKMLLAAIDEQHRGTYDFIYLPIDFKAKDKKTIADTLFLLLIRVLLSQNKCNMGYAFINMIDPLQIIPFHEVWYNPEHNTSLWHKAGVEKGDEEIDETGEVGVGFFGYRTFNGRKWEKFHSEKVATLAYARIQGKAALIAHFQNSSLMNEDKRCRPILLHTDGPHAGDQEPFPLGATTRSRPESSVYEQNYSSGIRSTSVEGEKSFNGVDLPGSARVTN</sequence>
<dbReference type="CDD" id="cd12524">
    <property type="entry name" value="RRM1_MEI2_like"/>
    <property type="match status" value="1"/>
</dbReference>
<dbReference type="Proteomes" id="UP001187471">
    <property type="component" value="Unassembled WGS sequence"/>
</dbReference>
<reference evidence="7" key="1">
    <citation type="submission" date="2022-12" db="EMBL/GenBank/DDBJ databases">
        <title>Draft genome assemblies for two species of Escallonia (Escalloniales).</title>
        <authorList>
            <person name="Chanderbali A."/>
            <person name="Dervinis C."/>
            <person name="Anghel I."/>
            <person name="Soltis D."/>
            <person name="Soltis P."/>
            <person name="Zapata F."/>
        </authorList>
    </citation>
    <scope>NUCLEOTIDE SEQUENCE</scope>
    <source>
        <strain evidence="7">UCBG92.1500</strain>
        <tissue evidence="7">Leaf</tissue>
    </source>
</reference>